<reference evidence="2 3" key="1">
    <citation type="journal article" date="2022" name="Nat. Plants">
        <title>Genomes of leafy and leafless Platanthera orchids illuminate the evolution of mycoheterotrophy.</title>
        <authorList>
            <person name="Li M.H."/>
            <person name="Liu K.W."/>
            <person name="Li Z."/>
            <person name="Lu H.C."/>
            <person name="Ye Q.L."/>
            <person name="Zhang D."/>
            <person name="Wang J.Y."/>
            <person name="Li Y.F."/>
            <person name="Zhong Z.M."/>
            <person name="Liu X."/>
            <person name="Yu X."/>
            <person name="Liu D.K."/>
            <person name="Tu X.D."/>
            <person name="Liu B."/>
            <person name="Hao Y."/>
            <person name="Liao X.Y."/>
            <person name="Jiang Y.T."/>
            <person name="Sun W.H."/>
            <person name="Chen J."/>
            <person name="Chen Y.Q."/>
            <person name="Ai Y."/>
            <person name="Zhai J.W."/>
            <person name="Wu S.S."/>
            <person name="Zhou Z."/>
            <person name="Hsiao Y.Y."/>
            <person name="Wu W.L."/>
            <person name="Chen Y.Y."/>
            <person name="Lin Y.F."/>
            <person name="Hsu J.L."/>
            <person name="Li C.Y."/>
            <person name="Wang Z.W."/>
            <person name="Zhao X."/>
            <person name="Zhong W.Y."/>
            <person name="Ma X.K."/>
            <person name="Ma L."/>
            <person name="Huang J."/>
            <person name="Chen G.Z."/>
            <person name="Huang M.Z."/>
            <person name="Huang L."/>
            <person name="Peng D.H."/>
            <person name="Luo Y.B."/>
            <person name="Zou S.Q."/>
            <person name="Chen S.P."/>
            <person name="Lan S."/>
            <person name="Tsai W.C."/>
            <person name="Van de Peer Y."/>
            <person name="Liu Z.J."/>
        </authorList>
    </citation>
    <scope>NUCLEOTIDE SEQUENCE [LARGE SCALE GENOMIC DNA]</scope>
    <source>
        <strain evidence="2">Lor288</strain>
    </source>
</reference>
<dbReference type="Proteomes" id="UP001412067">
    <property type="component" value="Unassembled WGS sequence"/>
</dbReference>
<dbReference type="EMBL" id="JBBWWR010000009">
    <property type="protein sequence ID" value="KAK8961411.1"/>
    <property type="molecule type" value="Genomic_DNA"/>
</dbReference>
<proteinExistence type="predicted"/>
<name>A0ABR2MBK3_9ASPA</name>
<feature type="transmembrane region" description="Helical" evidence="1">
    <location>
        <begin position="21"/>
        <end position="40"/>
    </location>
</feature>
<keyword evidence="3" id="KW-1185">Reference proteome</keyword>
<evidence type="ECO:0000313" key="2">
    <source>
        <dbReference type="EMBL" id="KAK8961411.1"/>
    </source>
</evidence>
<evidence type="ECO:0000256" key="1">
    <source>
        <dbReference type="SAM" id="Phobius"/>
    </source>
</evidence>
<accession>A0ABR2MBK3</accession>
<keyword evidence="1" id="KW-1133">Transmembrane helix</keyword>
<evidence type="ECO:0000313" key="3">
    <source>
        <dbReference type="Proteomes" id="UP001412067"/>
    </source>
</evidence>
<keyword evidence="1" id="KW-0472">Membrane</keyword>
<keyword evidence="1" id="KW-0812">Transmembrane</keyword>
<sequence length="103" mass="11263">MGLCSRLDNLEIKTLSGKAKILGSLVGVAGATILTFFKGMELNFSTSVNLLKPHSNGGHDQTLLHYESGDRIMGSILAAKCARFIHVITQAQQSCAWWVRFKL</sequence>
<gene>
    <name evidence="2" type="ORF">KSP40_PGU003508</name>
</gene>
<protein>
    <submittedName>
        <fullName evidence="2">WAT1-related protein</fullName>
    </submittedName>
</protein>
<organism evidence="2 3">
    <name type="scientific">Platanthera guangdongensis</name>
    <dbReference type="NCBI Taxonomy" id="2320717"/>
    <lineage>
        <taxon>Eukaryota</taxon>
        <taxon>Viridiplantae</taxon>
        <taxon>Streptophyta</taxon>
        <taxon>Embryophyta</taxon>
        <taxon>Tracheophyta</taxon>
        <taxon>Spermatophyta</taxon>
        <taxon>Magnoliopsida</taxon>
        <taxon>Liliopsida</taxon>
        <taxon>Asparagales</taxon>
        <taxon>Orchidaceae</taxon>
        <taxon>Orchidoideae</taxon>
        <taxon>Orchideae</taxon>
        <taxon>Orchidinae</taxon>
        <taxon>Platanthera</taxon>
    </lineage>
</organism>
<comment type="caution">
    <text evidence="2">The sequence shown here is derived from an EMBL/GenBank/DDBJ whole genome shotgun (WGS) entry which is preliminary data.</text>
</comment>